<dbReference type="InterPro" id="IPR004046">
    <property type="entry name" value="GST_C"/>
</dbReference>
<name>A0A165PNV7_EXIGL</name>
<dbReference type="Pfam" id="PF00043">
    <property type="entry name" value="GST_C"/>
    <property type="match status" value="1"/>
</dbReference>
<dbReference type="SUPFAM" id="SSF47616">
    <property type="entry name" value="GST C-terminal domain-like"/>
    <property type="match status" value="1"/>
</dbReference>
<evidence type="ECO:0000313" key="5">
    <source>
        <dbReference type="EMBL" id="KZW02443.1"/>
    </source>
</evidence>
<dbReference type="InterPro" id="IPR032854">
    <property type="entry name" value="ALKBH3"/>
</dbReference>
<dbReference type="EMBL" id="KV425888">
    <property type="protein sequence ID" value="KZW02443.1"/>
    <property type="molecule type" value="Genomic_DNA"/>
</dbReference>
<dbReference type="OrthoDB" id="445341at2759"/>
<dbReference type="PANTHER" id="PTHR31212">
    <property type="entry name" value="ALPHA-KETOGLUTARATE-DEPENDENT DIOXYGENASE ALKB HOMOLOG 3"/>
    <property type="match status" value="1"/>
</dbReference>
<dbReference type="InterPro" id="IPR040079">
    <property type="entry name" value="Glutathione_S-Trfase"/>
</dbReference>
<dbReference type="CDD" id="cd00299">
    <property type="entry name" value="GST_C_family"/>
    <property type="match status" value="1"/>
</dbReference>
<dbReference type="Pfam" id="PF13409">
    <property type="entry name" value="GST_N_2"/>
    <property type="match status" value="1"/>
</dbReference>
<dbReference type="InterPro" id="IPR037151">
    <property type="entry name" value="AlkB-like_sf"/>
</dbReference>
<dbReference type="InParanoid" id="A0A165PNV7"/>
<dbReference type="Gene3D" id="3.40.30.10">
    <property type="entry name" value="Glutaredoxin"/>
    <property type="match status" value="1"/>
</dbReference>
<dbReference type="PROSITE" id="PS50405">
    <property type="entry name" value="GST_CTER"/>
    <property type="match status" value="1"/>
</dbReference>
<feature type="domain" description="GST N-terminal" evidence="2">
    <location>
        <begin position="311"/>
        <end position="394"/>
    </location>
</feature>
<dbReference type="AlphaFoldDB" id="A0A165PNV7"/>
<evidence type="ECO:0008006" key="7">
    <source>
        <dbReference type="Google" id="ProtNLM"/>
    </source>
</evidence>
<dbReference type="SFLD" id="SFLDG00358">
    <property type="entry name" value="Main_(cytGST)"/>
    <property type="match status" value="1"/>
</dbReference>
<gene>
    <name evidence="5" type="ORF">EXIGLDRAFT_457401</name>
</gene>
<evidence type="ECO:0000259" key="3">
    <source>
        <dbReference type="PROSITE" id="PS50405"/>
    </source>
</evidence>
<keyword evidence="6" id="KW-1185">Reference proteome</keyword>
<dbReference type="Gene3D" id="2.60.120.590">
    <property type="entry name" value="Alpha-ketoglutarate-dependent dioxygenase AlkB-like"/>
    <property type="match status" value="1"/>
</dbReference>
<dbReference type="Pfam" id="PF13532">
    <property type="entry name" value="2OG-FeII_Oxy_2"/>
    <property type="match status" value="1"/>
</dbReference>
<dbReference type="InterPro" id="IPR036282">
    <property type="entry name" value="Glutathione-S-Trfase_C_sf"/>
</dbReference>
<dbReference type="InterPro" id="IPR005123">
    <property type="entry name" value="Oxoglu/Fe-dep_dioxygenase_dom"/>
</dbReference>
<protein>
    <recommendedName>
        <fullName evidence="7">Fe2OG dioxygenase domain-containing protein</fullName>
    </recommendedName>
</protein>
<proteinExistence type="predicted"/>
<dbReference type="SFLD" id="SFLDS00019">
    <property type="entry name" value="Glutathione_Transferase_(cytos"/>
    <property type="match status" value="1"/>
</dbReference>
<feature type="domain" description="Fe2OG dioxygenase" evidence="4">
    <location>
        <begin position="113"/>
        <end position="241"/>
    </location>
</feature>
<dbReference type="InterPro" id="IPR027450">
    <property type="entry name" value="AlkB-like"/>
</dbReference>
<dbReference type="Proteomes" id="UP000077266">
    <property type="component" value="Unassembled WGS sequence"/>
</dbReference>
<evidence type="ECO:0000256" key="1">
    <source>
        <dbReference type="SAM" id="MobiDB-lite"/>
    </source>
</evidence>
<reference evidence="5 6" key="1">
    <citation type="journal article" date="2016" name="Mol. Biol. Evol.">
        <title>Comparative Genomics of Early-Diverging Mushroom-Forming Fungi Provides Insights into the Origins of Lignocellulose Decay Capabilities.</title>
        <authorList>
            <person name="Nagy L.G."/>
            <person name="Riley R."/>
            <person name="Tritt A."/>
            <person name="Adam C."/>
            <person name="Daum C."/>
            <person name="Floudas D."/>
            <person name="Sun H."/>
            <person name="Yadav J.S."/>
            <person name="Pangilinan J."/>
            <person name="Larsson K.H."/>
            <person name="Matsuura K."/>
            <person name="Barry K."/>
            <person name="Labutti K."/>
            <person name="Kuo R."/>
            <person name="Ohm R.A."/>
            <person name="Bhattacharya S.S."/>
            <person name="Shirouzu T."/>
            <person name="Yoshinaga Y."/>
            <person name="Martin F.M."/>
            <person name="Grigoriev I.V."/>
            <person name="Hibbett D.S."/>
        </authorList>
    </citation>
    <scope>NUCLEOTIDE SEQUENCE [LARGE SCALE GENOMIC DNA]</scope>
    <source>
        <strain evidence="5 6">HHB12029</strain>
    </source>
</reference>
<sequence>MSARVQPSRSKRVVKTLGPDSVMGEGDTELVLNIAPDDLAKDAFELLRKEVNWQTMFHRGGEVPRLVAVQGEVGEDGSYPIYRHPADASPPLLPFSPTVARIRAHIEQHLNHPVNHVLIQHYRSGHDFISEHSDKTIDVVRGSRIVNVSFGAERLMILRPKRDKAAAEAEANGSVTPDSRPPPRAAQRIPLPHNSMFVLGLDTNAKWLHSIRQDKRLESMKTSAELFNKGERISLTFRQIGTFLNADETHIWGQGATGKTKADAKPVINGNRSASQRLIEAFGDENQHSDFDWDAVYGPGFDVLHFKAQAPVPTLYYVNGSIPSWRVMLALYEKGVTFHAERLKVMSDPKETRLPAFLAINPRGKTPVLVDKDTTVNESLAILSYVETYYAPEHPLLPPLERRAERARVLARMQETENLHSAYDALEDAHFQKHSTHALSPTERTELVHAVETELAFWERYASESENAYIAGDEFTLADCAFFPILAYMLHRGLALESARWPGLVAYVARVRARPSGCAQRAQPEGWKAPAGVNVFTGTKGGPGGGKVYHNTNGTNHAQ</sequence>
<dbReference type="PANTHER" id="PTHR31212:SF5">
    <property type="entry name" value="ISOCHORISMATASE FAMILY PROTEIN FAMILY (AFU_ORTHOLOGUE AFUA_3G14500)"/>
    <property type="match status" value="1"/>
</dbReference>
<organism evidence="5 6">
    <name type="scientific">Exidia glandulosa HHB12029</name>
    <dbReference type="NCBI Taxonomy" id="1314781"/>
    <lineage>
        <taxon>Eukaryota</taxon>
        <taxon>Fungi</taxon>
        <taxon>Dikarya</taxon>
        <taxon>Basidiomycota</taxon>
        <taxon>Agaricomycotina</taxon>
        <taxon>Agaricomycetes</taxon>
        <taxon>Auriculariales</taxon>
        <taxon>Exidiaceae</taxon>
        <taxon>Exidia</taxon>
    </lineage>
</organism>
<dbReference type="CDD" id="cd00570">
    <property type="entry name" value="GST_N_family"/>
    <property type="match status" value="1"/>
</dbReference>
<dbReference type="PROSITE" id="PS50404">
    <property type="entry name" value="GST_NTER"/>
    <property type="match status" value="1"/>
</dbReference>
<dbReference type="STRING" id="1314781.A0A165PNV7"/>
<dbReference type="GO" id="GO:0006307">
    <property type="term" value="P:DNA alkylation repair"/>
    <property type="evidence" value="ECO:0007669"/>
    <property type="project" value="InterPro"/>
</dbReference>
<dbReference type="InterPro" id="IPR004045">
    <property type="entry name" value="Glutathione_S-Trfase_N"/>
</dbReference>
<feature type="domain" description="GST C-terminal" evidence="3">
    <location>
        <begin position="402"/>
        <end position="536"/>
    </location>
</feature>
<dbReference type="PROSITE" id="PS51471">
    <property type="entry name" value="FE2OG_OXY"/>
    <property type="match status" value="1"/>
</dbReference>
<dbReference type="InterPro" id="IPR036249">
    <property type="entry name" value="Thioredoxin-like_sf"/>
</dbReference>
<accession>A0A165PNV7</accession>
<evidence type="ECO:0000313" key="6">
    <source>
        <dbReference type="Proteomes" id="UP000077266"/>
    </source>
</evidence>
<evidence type="ECO:0000259" key="4">
    <source>
        <dbReference type="PROSITE" id="PS51471"/>
    </source>
</evidence>
<feature type="region of interest" description="Disordered" evidence="1">
    <location>
        <begin position="167"/>
        <end position="189"/>
    </location>
</feature>
<dbReference type="SUPFAM" id="SSF51197">
    <property type="entry name" value="Clavaminate synthase-like"/>
    <property type="match status" value="1"/>
</dbReference>
<dbReference type="GO" id="GO:0051213">
    <property type="term" value="F:dioxygenase activity"/>
    <property type="evidence" value="ECO:0007669"/>
    <property type="project" value="InterPro"/>
</dbReference>
<dbReference type="InterPro" id="IPR010987">
    <property type="entry name" value="Glutathione-S-Trfase_C-like"/>
</dbReference>
<dbReference type="SUPFAM" id="SSF52833">
    <property type="entry name" value="Thioredoxin-like"/>
    <property type="match status" value="1"/>
</dbReference>
<dbReference type="Gene3D" id="1.20.1050.10">
    <property type="match status" value="1"/>
</dbReference>
<evidence type="ECO:0000259" key="2">
    <source>
        <dbReference type="PROSITE" id="PS50404"/>
    </source>
</evidence>